<dbReference type="GO" id="GO:0006508">
    <property type="term" value="P:proteolysis"/>
    <property type="evidence" value="ECO:0007669"/>
    <property type="project" value="InterPro"/>
</dbReference>
<dbReference type="PANTHER" id="PTHR42776">
    <property type="entry name" value="SERINE PEPTIDASE S9 FAMILY MEMBER"/>
    <property type="match status" value="1"/>
</dbReference>
<dbReference type="Gene3D" id="3.40.50.1820">
    <property type="entry name" value="alpha/beta hydrolase"/>
    <property type="match status" value="1"/>
</dbReference>
<sequence>MSEWQFDAPDVEDFFRYTNISCFSVKNDERHIAVGTNLGGEFEVWGLNNPVYYPHQLSHIGQMIHDVHYDPAGRYILFTADHDGDENTQLYLLPPAGGKAKVIRESPGHKQLVLHVSLDGNRVYYASDRDNPSFFNNYRLDLESGREELIIEGREVPSYIAQVSPNEQVFVVLKMFANTFIAGFVVQENLWKPIVPNPQTPHIVYGAEFVDDESMYVTTNYEAEFSYLARYDLTTGNLQTVARMEDEDLTDVKWDPEHSRLYVLSHAGVQDRLYVMDVTRNNGNLENIPLPVSLVASWDLTPSGHVYILGQSEIFPNNLFRWDLARGEWTKLTDNRSMGVDPKLAVYAEVTKYPSPSLNGRMIEALWFSPPARLRNGYTIIWPHGGPQYAERRQFRSIVQYFVRQGYQFFAPNFRGSTGYGLTFSTLVEGDWGGGPREDMMAGIEWLLTQKLADKDKLFLMGGSYGGYMALLLHGRHPEYFKAVVDIFGPSNLFTFHDSVPASWKPVMDKFLGNPETQADKFREDSPITYLETMTRPMLVIQGANDPRVVKRESDQLVEALRARGRHVEYMVLDDEGHGFSKKANEIAVYQKIAEFFRQYQ</sequence>
<dbReference type="Gene3D" id="2.120.10.30">
    <property type="entry name" value="TolB, C-terminal domain"/>
    <property type="match status" value="1"/>
</dbReference>
<feature type="domain" description="Dipeptidylpeptidase IV N-terminal" evidence="3">
    <location>
        <begin position="70"/>
        <end position="172"/>
    </location>
</feature>
<gene>
    <name evidence="4" type="ORF">C7B43_17095</name>
</gene>
<dbReference type="Gene3D" id="2.130.10.120">
    <property type="entry name" value="Prolyl oligopeptidase, N-terminal domain"/>
    <property type="match status" value="1"/>
</dbReference>
<dbReference type="GO" id="GO:0004252">
    <property type="term" value="F:serine-type endopeptidase activity"/>
    <property type="evidence" value="ECO:0007669"/>
    <property type="project" value="TreeGrafter"/>
</dbReference>
<reference evidence="4 5" key="1">
    <citation type="journal article" date="2014" name="BMC Genomics">
        <title>Comparison of environmental and isolate Sulfobacillus genomes reveals diverse carbon, sulfur, nitrogen, and hydrogen metabolisms.</title>
        <authorList>
            <person name="Justice N.B."/>
            <person name="Norman A."/>
            <person name="Brown C.T."/>
            <person name="Singh A."/>
            <person name="Thomas B.C."/>
            <person name="Banfield J.F."/>
        </authorList>
    </citation>
    <scope>NUCLEOTIDE SEQUENCE [LARGE SCALE GENOMIC DNA]</scope>
    <source>
        <strain evidence="4">AMDSBA1</strain>
    </source>
</reference>
<protein>
    <submittedName>
        <fullName evidence="4">S9 family peptidase</fullName>
    </submittedName>
</protein>
<dbReference type="InterPro" id="IPR002469">
    <property type="entry name" value="Peptidase_S9B_N"/>
</dbReference>
<dbReference type="Pfam" id="PF00326">
    <property type="entry name" value="Peptidase_S9"/>
    <property type="match status" value="1"/>
</dbReference>
<comment type="caution">
    <text evidence="4">The sequence shown here is derived from an EMBL/GenBank/DDBJ whole genome shotgun (WGS) entry which is preliminary data.</text>
</comment>
<dbReference type="Pfam" id="PF00930">
    <property type="entry name" value="DPPIV_N"/>
    <property type="match status" value="1"/>
</dbReference>
<dbReference type="Proteomes" id="UP000242699">
    <property type="component" value="Unassembled WGS sequence"/>
</dbReference>
<organism evidence="4 5">
    <name type="scientific">Sulfobacillus benefaciens</name>
    <dbReference type="NCBI Taxonomy" id="453960"/>
    <lineage>
        <taxon>Bacteria</taxon>
        <taxon>Bacillati</taxon>
        <taxon>Bacillota</taxon>
        <taxon>Clostridia</taxon>
        <taxon>Eubacteriales</taxon>
        <taxon>Clostridiales Family XVII. Incertae Sedis</taxon>
        <taxon>Sulfobacillus</taxon>
    </lineage>
</organism>
<name>A0A2T2WSZ1_9FIRM</name>
<keyword evidence="1" id="KW-0378">Hydrolase</keyword>
<dbReference type="PANTHER" id="PTHR42776:SF27">
    <property type="entry name" value="DIPEPTIDYL PEPTIDASE FAMILY MEMBER 6"/>
    <property type="match status" value="1"/>
</dbReference>
<dbReference type="InterPro" id="IPR011042">
    <property type="entry name" value="6-blade_b-propeller_TolB-like"/>
</dbReference>
<evidence type="ECO:0000259" key="3">
    <source>
        <dbReference type="Pfam" id="PF00930"/>
    </source>
</evidence>
<evidence type="ECO:0000259" key="2">
    <source>
        <dbReference type="Pfam" id="PF00326"/>
    </source>
</evidence>
<dbReference type="InterPro" id="IPR029058">
    <property type="entry name" value="AB_hydrolase_fold"/>
</dbReference>
<dbReference type="SUPFAM" id="SSF53474">
    <property type="entry name" value="alpha/beta-Hydrolases"/>
    <property type="match status" value="1"/>
</dbReference>
<dbReference type="EMBL" id="PXYT01000056">
    <property type="protein sequence ID" value="PSR25368.1"/>
    <property type="molecule type" value="Genomic_DNA"/>
</dbReference>
<evidence type="ECO:0000313" key="4">
    <source>
        <dbReference type="EMBL" id="PSR25368.1"/>
    </source>
</evidence>
<dbReference type="InterPro" id="IPR001375">
    <property type="entry name" value="Peptidase_S9_cat"/>
</dbReference>
<dbReference type="AlphaFoldDB" id="A0A2T2WSZ1"/>
<feature type="domain" description="Peptidase S9 prolyl oligopeptidase catalytic" evidence="2">
    <location>
        <begin position="394"/>
        <end position="600"/>
    </location>
</feature>
<dbReference type="SUPFAM" id="SSF82171">
    <property type="entry name" value="DPP6 N-terminal domain-like"/>
    <property type="match status" value="1"/>
</dbReference>
<proteinExistence type="predicted"/>
<evidence type="ECO:0000256" key="1">
    <source>
        <dbReference type="ARBA" id="ARBA00022801"/>
    </source>
</evidence>
<evidence type="ECO:0000313" key="5">
    <source>
        <dbReference type="Proteomes" id="UP000242699"/>
    </source>
</evidence>
<accession>A0A2T2WSZ1</accession>